<dbReference type="Pfam" id="PF07898">
    <property type="entry name" value="DUF1676"/>
    <property type="match status" value="1"/>
</dbReference>
<feature type="transmembrane region" description="Helical" evidence="1">
    <location>
        <begin position="64"/>
        <end position="83"/>
    </location>
</feature>
<name>A0A1B6LGT0_9HEMI</name>
<dbReference type="AlphaFoldDB" id="A0A1B6LGT0"/>
<dbReference type="GO" id="GO:0016020">
    <property type="term" value="C:membrane"/>
    <property type="evidence" value="ECO:0007669"/>
    <property type="project" value="TreeGrafter"/>
</dbReference>
<proteinExistence type="predicted"/>
<evidence type="ECO:0000256" key="1">
    <source>
        <dbReference type="SAM" id="Phobius"/>
    </source>
</evidence>
<gene>
    <name evidence="2" type="ORF">g.7237</name>
</gene>
<dbReference type="EMBL" id="GEBQ01017076">
    <property type="protein sequence ID" value="JAT22901.1"/>
    <property type="molecule type" value="Transcribed_RNA"/>
</dbReference>
<keyword evidence="1" id="KW-1133">Transmembrane helix</keyword>
<evidence type="ECO:0000313" key="2">
    <source>
        <dbReference type="EMBL" id="JAT22901.1"/>
    </source>
</evidence>
<reference evidence="2" key="1">
    <citation type="submission" date="2015-11" db="EMBL/GenBank/DDBJ databases">
        <title>De novo transcriptome assembly of four potential Pierce s Disease insect vectors from Arizona vineyards.</title>
        <authorList>
            <person name="Tassone E.E."/>
        </authorList>
    </citation>
    <scope>NUCLEOTIDE SEQUENCE</scope>
</reference>
<dbReference type="InterPro" id="IPR012464">
    <property type="entry name" value="DUF1676"/>
</dbReference>
<dbReference type="PANTHER" id="PTHR21879">
    <property type="entry name" value="FI03362P-RELATED-RELATED"/>
    <property type="match status" value="1"/>
</dbReference>
<protein>
    <submittedName>
        <fullName evidence="2">Uncharacterized protein</fullName>
    </submittedName>
</protein>
<sequence length="135" mass="15128">IFPLQEHRSSAVDSRHYLVNEREGRHHKRKKLMMRMALWMQTLALGVVLPSAVVLALFAAWKGITISLMALMLAGIVGLKGLVASASKSYSVPHHVTLSGLPSHHQHYWKRLDVGGDNSDWDSTHSHQFAYRAHA</sequence>
<accession>A0A1B6LGT0</accession>
<keyword evidence="1" id="KW-0812">Transmembrane</keyword>
<feature type="transmembrane region" description="Helical" evidence="1">
    <location>
        <begin position="37"/>
        <end position="58"/>
    </location>
</feature>
<organism evidence="2">
    <name type="scientific">Graphocephala atropunctata</name>
    <dbReference type="NCBI Taxonomy" id="36148"/>
    <lineage>
        <taxon>Eukaryota</taxon>
        <taxon>Metazoa</taxon>
        <taxon>Ecdysozoa</taxon>
        <taxon>Arthropoda</taxon>
        <taxon>Hexapoda</taxon>
        <taxon>Insecta</taxon>
        <taxon>Pterygota</taxon>
        <taxon>Neoptera</taxon>
        <taxon>Paraneoptera</taxon>
        <taxon>Hemiptera</taxon>
        <taxon>Auchenorrhyncha</taxon>
        <taxon>Membracoidea</taxon>
        <taxon>Cicadellidae</taxon>
        <taxon>Cicadellinae</taxon>
        <taxon>Cicadellini</taxon>
        <taxon>Graphocephala</taxon>
    </lineage>
</organism>
<feature type="non-terminal residue" evidence="2">
    <location>
        <position position="1"/>
    </location>
</feature>
<keyword evidence="1" id="KW-0472">Membrane</keyword>